<dbReference type="Pfam" id="PF00454">
    <property type="entry name" value="PI3_PI4_kinase"/>
    <property type="match status" value="1"/>
</dbReference>
<evidence type="ECO:0000256" key="6">
    <source>
        <dbReference type="ARBA" id="ARBA00022840"/>
    </source>
</evidence>
<name>A0A2K3E283_CHLRE</name>
<dbReference type="STRING" id="3055.A0A2K3E283"/>
<dbReference type="GeneID" id="5725367"/>
<feature type="region of interest" description="Disordered" evidence="7">
    <location>
        <begin position="627"/>
        <end position="683"/>
    </location>
</feature>
<evidence type="ECO:0000256" key="4">
    <source>
        <dbReference type="ARBA" id="ARBA00022741"/>
    </source>
</evidence>
<dbReference type="GO" id="GO:0005524">
    <property type="term" value="F:ATP binding"/>
    <property type="evidence" value="ECO:0007669"/>
    <property type="project" value="UniProtKB-KW"/>
</dbReference>
<keyword evidence="6" id="KW-0067">ATP-binding</keyword>
<keyword evidence="10" id="KW-1185">Reference proteome</keyword>
<evidence type="ECO:0000256" key="3">
    <source>
        <dbReference type="ARBA" id="ARBA00022679"/>
    </source>
</evidence>
<dbReference type="AlphaFoldDB" id="A0A2K3E283"/>
<dbReference type="PANTHER" id="PTHR45800">
    <property type="entry name" value="PHOSPHATIDYLINOSITOL 4-KINASE GAMMA"/>
    <property type="match status" value="1"/>
</dbReference>
<dbReference type="PROSITE" id="PS50290">
    <property type="entry name" value="PI3_4_KINASE_3"/>
    <property type="match status" value="1"/>
</dbReference>
<feature type="compositionally biased region" description="Low complexity" evidence="7">
    <location>
        <begin position="43"/>
        <end position="55"/>
    </location>
</feature>
<protein>
    <recommendedName>
        <fullName evidence="2">1-phosphatidylinositol 4-kinase</fullName>
        <ecNumber evidence="2">2.7.1.67</ecNumber>
    </recommendedName>
</protein>
<evidence type="ECO:0000313" key="10">
    <source>
        <dbReference type="Proteomes" id="UP000006906"/>
    </source>
</evidence>
<feature type="compositionally biased region" description="Polar residues" evidence="7">
    <location>
        <begin position="642"/>
        <end position="652"/>
    </location>
</feature>
<evidence type="ECO:0000313" key="9">
    <source>
        <dbReference type="EMBL" id="PNW86895.1"/>
    </source>
</evidence>
<dbReference type="InterPro" id="IPR044571">
    <property type="entry name" value="P4KG1-8"/>
</dbReference>
<dbReference type="Gramene" id="PNW86895">
    <property type="protein sequence ID" value="PNW86895"/>
    <property type="gene ID" value="CHLRE_02g100300v5"/>
</dbReference>
<dbReference type="RefSeq" id="XP_042927337.1">
    <property type="nucleotide sequence ID" value="XM_043059703.1"/>
</dbReference>
<keyword evidence="4" id="KW-0547">Nucleotide-binding</keyword>
<evidence type="ECO:0000256" key="2">
    <source>
        <dbReference type="ARBA" id="ARBA00012169"/>
    </source>
</evidence>
<comment type="similarity">
    <text evidence="1">Belongs to the PI3/PI4-kinase family. Type II PI4K subfamily.</text>
</comment>
<keyword evidence="5" id="KW-0418">Kinase</keyword>
<proteinExistence type="inferred from homology"/>
<feature type="compositionally biased region" description="Polar residues" evidence="7">
    <location>
        <begin position="659"/>
        <end position="668"/>
    </location>
</feature>
<evidence type="ECO:0000256" key="1">
    <source>
        <dbReference type="ARBA" id="ARBA00008941"/>
    </source>
</evidence>
<evidence type="ECO:0000256" key="7">
    <source>
        <dbReference type="SAM" id="MobiDB-lite"/>
    </source>
</evidence>
<sequence>MSNVAVEHPRAFPTTVGFRVMGGFELPAAQLAPPSTPEVGYLGASAGASSSPHSAVLTPPQQPPKLSSVPPLSAERAYGTPTGSLLQRAPVALSSSLVSSAPHKPAGVADLVTSLSAGNPESPSAVGWQGLLEFSETSGCSGVLGPKTTSEDLDSILNRDCKIEICCTAHTSPAVRRLVKSVIRGLRACQEPDKAADGMGGTYFFSNEAGKKAAILKPCDEEPLAPNNPKGYVGRQLGDPGWKPTVRVGEAAIREVAAYLLDHDGFARVPTSVLVRARHPVFCYQASRASGAGAPTPVASSGGAPPAFTGRGASSINLDSGAGGAATGASSAIATPASPDNLLPMKLGSLQEFVTHECDTSEMGPGRFSVRDVHRIGIFDLRLFNTDRHAGNMLVRTPRTASASTADLKSRMTADAPYELIPIDHGFCLPETLEAPYFEWLHWPQTMLPFSEDELQYIRELDVERDKAILRQELPILRPECLRVLEVCTTLLKTCAAAGLTLFDIASVMTRPFVDADEEPSELERICLRARQCVEYTARCGNGELESVEESDSEGDADGEAPTSEELLMEEEIASEALGVSRRGPPRRGATISSIKEEGEDMLFELEEDVSGGGVAASGAAKRRAAAAGMRSDGRDAEESSGEYSPCSSLSSGDEHLGSMNQAGSLSSGAMPVGGSNSPSEVTPVRVMPAAGADRPVPMASSVHVTDGFLWRKLKTQQAARRAGGKGGALTCPKRSRMAPQVYPPPVAAFSPDCMKDCFSGMSEEQWQQFMDLVNEQVQVALEEGRWRQSTNDLASGMAMSCPTRF</sequence>
<feature type="region of interest" description="Disordered" evidence="7">
    <location>
        <begin position="290"/>
        <end position="312"/>
    </location>
</feature>
<dbReference type="InParanoid" id="A0A2K3E283"/>
<keyword evidence="3" id="KW-0808">Transferase</keyword>
<feature type="domain" description="PI3K/PI4K catalytic" evidence="8">
    <location>
        <begin position="189"/>
        <end position="543"/>
    </location>
</feature>
<dbReference type="Proteomes" id="UP000006906">
    <property type="component" value="Chromosome 2"/>
</dbReference>
<dbReference type="EC" id="2.7.1.67" evidence="2"/>
<feature type="region of interest" description="Disordered" evidence="7">
    <location>
        <begin position="544"/>
        <end position="567"/>
    </location>
</feature>
<evidence type="ECO:0000259" key="8">
    <source>
        <dbReference type="PROSITE" id="PS50290"/>
    </source>
</evidence>
<feature type="compositionally biased region" description="Acidic residues" evidence="7">
    <location>
        <begin position="546"/>
        <end position="559"/>
    </location>
</feature>
<dbReference type="InterPro" id="IPR000403">
    <property type="entry name" value="PI3/4_kinase_cat_dom"/>
</dbReference>
<gene>
    <name evidence="9" type="ORF">CHLRE_02g100300v5</name>
</gene>
<dbReference type="FunCoup" id="A0A2K3E283">
    <property type="interactions" value="491"/>
</dbReference>
<dbReference type="KEGG" id="cre:CHLRE_02g100300v5"/>
<dbReference type="PANTHER" id="PTHR45800:SF11">
    <property type="entry name" value="PHOSPHATIDYLINOSITOL 3-KINASE-RELATED PROTEIN KINASE"/>
    <property type="match status" value="1"/>
</dbReference>
<feature type="region of interest" description="Disordered" evidence="7">
    <location>
        <begin position="35"/>
        <end position="79"/>
    </location>
</feature>
<organism evidence="9 10">
    <name type="scientific">Chlamydomonas reinhardtii</name>
    <name type="common">Chlamydomonas smithii</name>
    <dbReference type="NCBI Taxonomy" id="3055"/>
    <lineage>
        <taxon>Eukaryota</taxon>
        <taxon>Viridiplantae</taxon>
        <taxon>Chlorophyta</taxon>
        <taxon>core chlorophytes</taxon>
        <taxon>Chlorophyceae</taxon>
        <taxon>CS clade</taxon>
        <taxon>Chlamydomonadales</taxon>
        <taxon>Chlamydomonadaceae</taxon>
        <taxon>Chlamydomonas</taxon>
    </lineage>
</organism>
<reference evidence="9 10" key="1">
    <citation type="journal article" date="2007" name="Science">
        <title>The Chlamydomonas genome reveals the evolution of key animal and plant functions.</title>
        <authorList>
            <person name="Merchant S.S."/>
            <person name="Prochnik S.E."/>
            <person name="Vallon O."/>
            <person name="Harris E.H."/>
            <person name="Karpowicz S.J."/>
            <person name="Witman G.B."/>
            <person name="Terry A."/>
            <person name="Salamov A."/>
            <person name="Fritz-Laylin L.K."/>
            <person name="Marechal-Drouard L."/>
            <person name="Marshall W.F."/>
            <person name="Qu L.H."/>
            <person name="Nelson D.R."/>
            <person name="Sanderfoot A.A."/>
            <person name="Spalding M.H."/>
            <person name="Kapitonov V.V."/>
            <person name="Ren Q."/>
            <person name="Ferris P."/>
            <person name="Lindquist E."/>
            <person name="Shapiro H."/>
            <person name="Lucas S.M."/>
            <person name="Grimwood J."/>
            <person name="Schmutz J."/>
            <person name="Cardol P."/>
            <person name="Cerutti H."/>
            <person name="Chanfreau G."/>
            <person name="Chen C.L."/>
            <person name="Cognat V."/>
            <person name="Croft M.T."/>
            <person name="Dent R."/>
            <person name="Dutcher S."/>
            <person name="Fernandez E."/>
            <person name="Fukuzawa H."/>
            <person name="Gonzalez-Ballester D."/>
            <person name="Gonzalez-Halphen D."/>
            <person name="Hallmann A."/>
            <person name="Hanikenne M."/>
            <person name="Hippler M."/>
            <person name="Inwood W."/>
            <person name="Jabbari K."/>
            <person name="Kalanon M."/>
            <person name="Kuras R."/>
            <person name="Lefebvre P.A."/>
            <person name="Lemaire S.D."/>
            <person name="Lobanov A.V."/>
            <person name="Lohr M."/>
            <person name="Manuell A."/>
            <person name="Meier I."/>
            <person name="Mets L."/>
            <person name="Mittag M."/>
            <person name="Mittelmeier T."/>
            <person name="Moroney J.V."/>
            <person name="Moseley J."/>
            <person name="Napoli C."/>
            <person name="Nedelcu A.M."/>
            <person name="Niyogi K."/>
            <person name="Novoselov S.V."/>
            <person name="Paulsen I.T."/>
            <person name="Pazour G."/>
            <person name="Purton S."/>
            <person name="Ral J.P."/>
            <person name="Riano-Pachon D.M."/>
            <person name="Riekhof W."/>
            <person name="Rymarquis L."/>
            <person name="Schroda M."/>
            <person name="Stern D."/>
            <person name="Umen J."/>
            <person name="Willows R."/>
            <person name="Wilson N."/>
            <person name="Zimmer S.L."/>
            <person name="Allmer J."/>
            <person name="Balk J."/>
            <person name="Bisova K."/>
            <person name="Chen C.J."/>
            <person name="Elias M."/>
            <person name="Gendler K."/>
            <person name="Hauser C."/>
            <person name="Lamb M.R."/>
            <person name="Ledford H."/>
            <person name="Long J.C."/>
            <person name="Minagawa J."/>
            <person name="Page M.D."/>
            <person name="Pan J."/>
            <person name="Pootakham W."/>
            <person name="Roje S."/>
            <person name="Rose A."/>
            <person name="Stahlberg E."/>
            <person name="Terauchi A.M."/>
            <person name="Yang P."/>
            <person name="Ball S."/>
            <person name="Bowler C."/>
            <person name="Dieckmann C.L."/>
            <person name="Gladyshev V.N."/>
            <person name="Green P."/>
            <person name="Jorgensen R."/>
            <person name="Mayfield S."/>
            <person name="Mueller-Roeber B."/>
            <person name="Rajamani S."/>
            <person name="Sayre R.T."/>
            <person name="Brokstein P."/>
            <person name="Dubchak I."/>
            <person name="Goodstein D."/>
            <person name="Hornick L."/>
            <person name="Huang Y.W."/>
            <person name="Jhaveri J."/>
            <person name="Luo Y."/>
            <person name="Martinez D."/>
            <person name="Ngau W.C."/>
            <person name="Otillar B."/>
            <person name="Poliakov A."/>
            <person name="Porter A."/>
            <person name="Szajkowski L."/>
            <person name="Werner G."/>
            <person name="Zhou K."/>
            <person name="Grigoriev I.V."/>
            <person name="Rokhsar D.S."/>
            <person name="Grossman A.R."/>
        </authorList>
    </citation>
    <scope>NUCLEOTIDE SEQUENCE [LARGE SCALE GENOMIC DNA]</scope>
    <source>
        <strain evidence="10">CC-503</strain>
    </source>
</reference>
<evidence type="ECO:0000256" key="5">
    <source>
        <dbReference type="ARBA" id="ARBA00022777"/>
    </source>
</evidence>
<dbReference type="EMBL" id="CM008963">
    <property type="protein sequence ID" value="PNW86895.1"/>
    <property type="molecule type" value="Genomic_DNA"/>
</dbReference>
<dbReference type="ExpressionAtlas" id="A0A2K3E283">
    <property type="expression patterns" value="baseline"/>
</dbReference>
<dbReference type="GO" id="GO:0004430">
    <property type="term" value="F:1-phosphatidylinositol 4-kinase activity"/>
    <property type="evidence" value="ECO:0007669"/>
    <property type="project" value="UniProtKB-EC"/>
</dbReference>
<accession>A0A2K3E283</accession>
<dbReference type="OrthoDB" id="5839at2759"/>